<keyword evidence="2" id="KW-1185">Reference proteome</keyword>
<protein>
    <submittedName>
        <fullName evidence="1">Uncharacterized protein</fullName>
    </submittedName>
</protein>
<organism evidence="1 2">
    <name type="scientific">Lentinus brumalis</name>
    <dbReference type="NCBI Taxonomy" id="2498619"/>
    <lineage>
        <taxon>Eukaryota</taxon>
        <taxon>Fungi</taxon>
        <taxon>Dikarya</taxon>
        <taxon>Basidiomycota</taxon>
        <taxon>Agaricomycotina</taxon>
        <taxon>Agaricomycetes</taxon>
        <taxon>Polyporales</taxon>
        <taxon>Polyporaceae</taxon>
        <taxon>Lentinus</taxon>
    </lineage>
</organism>
<dbReference type="Gene3D" id="1.20.1280.50">
    <property type="match status" value="1"/>
</dbReference>
<dbReference type="AlphaFoldDB" id="A0A371CLF8"/>
<dbReference type="OrthoDB" id="2754196at2759"/>
<evidence type="ECO:0000313" key="2">
    <source>
        <dbReference type="Proteomes" id="UP000256964"/>
    </source>
</evidence>
<proteinExistence type="predicted"/>
<gene>
    <name evidence="1" type="ORF">OH76DRAFT_251811</name>
</gene>
<sequence>MDMSVQAHITNLTRALELEGGHMSLADINSATIGLRANLIELSRLANSLAPVNQLPYDILAMIFKHVTATIDQNQFGYLLGEESYVRVGTSYNAGRAAATISHVCSHWRHTAMATPRLWTHVDGRCHERVLVFLERARKIPISLYLSTKPEALSKLAPLAERLGRLDVLLEESTEDSDIAMLTSCIAPNLECLTWDAYPAYCRGQPVPLARIQMLGGHTHFLKALALRHIGSWMPSNTFPCLSHLHMNFECEIDARTPDLLAVFANAPNLEFVYISQQRYEVDTEPFLADPVVLNRLRCLTLDCCPYAAAMDLLKHLSLPEHCFVQLHDVDIQQREGEPRPLAHVGPLRHPTKLDIVSAEDELFLVADSDTSGFWVQAHLRSGFHTWDSWLHGLPSMVALSSITLLHITIDSAHTFWSSVMRHFSVLTELKAIVEGQDFDLLLPLLRDLQVEGSAWDDSIEKCSSTIVDMVAFRARTGHRLRRFLLQPHDREASQLDGLFGARVNQLIESVDLFELVGHASPALCDFKMRDMWHVEGAEKYWQSHGMGAGSKYALLSEED</sequence>
<accession>A0A371CLF8</accession>
<dbReference type="EMBL" id="KZ857523">
    <property type="protein sequence ID" value="RDX41119.1"/>
    <property type="molecule type" value="Genomic_DNA"/>
</dbReference>
<name>A0A371CLF8_9APHY</name>
<dbReference type="Proteomes" id="UP000256964">
    <property type="component" value="Unassembled WGS sequence"/>
</dbReference>
<evidence type="ECO:0000313" key="1">
    <source>
        <dbReference type="EMBL" id="RDX41119.1"/>
    </source>
</evidence>
<dbReference type="STRING" id="139420.A0A371CLF8"/>
<reference evidence="1 2" key="1">
    <citation type="journal article" date="2018" name="Biotechnol. Biofuels">
        <title>Integrative visual omics of the white-rot fungus Polyporus brumalis exposes the biotechnological potential of its oxidative enzymes for delignifying raw plant biomass.</title>
        <authorList>
            <person name="Miyauchi S."/>
            <person name="Rancon A."/>
            <person name="Drula E."/>
            <person name="Hage H."/>
            <person name="Chaduli D."/>
            <person name="Favel A."/>
            <person name="Grisel S."/>
            <person name="Henrissat B."/>
            <person name="Herpoel-Gimbert I."/>
            <person name="Ruiz-Duenas F.J."/>
            <person name="Chevret D."/>
            <person name="Hainaut M."/>
            <person name="Lin J."/>
            <person name="Wang M."/>
            <person name="Pangilinan J."/>
            <person name="Lipzen A."/>
            <person name="Lesage-Meessen L."/>
            <person name="Navarro D."/>
            <person name="Riley R."/>
            <person name="Grigoriev I.V."/>
            <person name="Zhou S."/>
            <person name="Raouche S."/>
            <person name="Rosso M.N."/>
        </authorList>
    </citation>
    <scope>NUCLEOTIDE SEQUENCE [LARGE SCALE GENOMIC DNA]</scope>
    <source>
        <strain evidence="1 2">BRFM 1820</strain>
    </source>
</reference>